<evidence type="ECO:0000256" key="5">
    <source>
        <dbReference type="ARBA" id="ARBA00022692"/>
    </source>
</evidence>
<reference evidence="11 12" key="1">
    <citation type="journal article" date="2021" name="bioRxiv">
        <title>Chromosome-scale and haplotype-resolved genome assembly of a tetraploid potato cultivar.</title>
        <authorList>
            <person name="Sun H."/>
            <person name="Jiao W.-B."/>
            <person name="Krause K."/>
            <person name="Campoy J.A."/>
            <person name="Goel M."/>
            <person name="Folz-Donahue K."/>
            <person name="Kukat C."/>
            <person name="Huettel B."/>
            <person name="Schneeberger K."/>
        </authorList>
    </citation>
    <scope>NUCLEOTIDE SEQUENCE [LARGE SCALE GENOMIC DNA]</scope>
    <source>
        <strain evidence="11">SolTubOtavaFocal</strain>
        <tissue evidence="11">Leaves</tissue>
    </source>
</reference>
<keyword evidence="8" id="KW-0472">Membrane</keyword>
<dbReference type="PRINTS" id="PR00019">
    <property type="entry name" value="LEURICHRPT"/>
</dbReference>
<organism evidence="11 12">
    <name type="scientific">Solanum tuberosum</name>
    <name type="common">Potato</name>
    <dbReference type="NCBI Taxonomy" id="4113"/>
    <lineage>
        <taxon>Eukaryota</taxon>
        <taxon>Viridiplantae</taxon>
        <taxon>Streptophyta</taxon>
        <taxon>Embryophyta</taxon>
        <taxon>Tracheophyta</taxon>
        <taxon>Spermatophyta</taxon>
        <taxon>Magnoliopsida</taxon>
        <taxon>eudicotyledons</taxon>
        <taxon>Gunneridae</taxon>
        <taxon>Pentapetalae</taxon>
        <taxon>asterids</taxon>
        <taxon>lamiids</taxon>
        <taxon>Solanales</taxon>
        <taxon>Solanaceae</taxon>
        <taxon>Solanoideae</taxon>
        <taxon>Solaneae</taxon>
        <taxon>Solanum</taxon>
    </lineage>
</organism>
<evidence type="ECO:0000256" key="1">
    <source>
        <dbReference type="ARBA" id="ARBA00004251"/>
    </source>
</evidence>
<evidence type="ECO:0000256" key="4">
    <source>
        <dbReference type="ARBA" id="ARBA00022614"/>
    </source>
</evidence>
<keyword evidence="3" id="KW-1003">Cell membrane</keyword>
<dbReference type="InterPro" id="IPR032675">
    <property type="entry name" value="LRR_dom_sf"/>
</dbReference>
<name>A0ABQ7TUN5_SOLTU</name>
<dbReference type="PANTHER" id="PTHR27004">
    <property type="entry name" value="RECEPTOR-LIKE PROTEIN 12 ISOFORM X1"/>
    <property type="match status" value="1"/>
</dbReference>
<keyword evidence="7" id="KW-1133">Transmembrane helix</keyword>
<keyword evidence="12" id="KW-1185">Reference proteome</keyword>
<keyword evidence="6" id="KW-0677">Repeat</keyword>
<dbReference type="Proteomes" id="UP000826656">
    <property type="component" value="Unassembled WGS sequence"/>
</dbReference>
<evidence type="ECO:0000256" key="6">
    <source>
        <dbReference type="ARBA" id="ARBA00022737"/>
    </source>
</evidence>
<dbReference type="Pfam" id="PF13855">
    <property type="entry name" value="LRR_8"/>
    <property type="match status" value="1"/>
</dbReference>
<dbReference type="PANTHER" id="PTHR27004:SF203">
    <property type="entry name" value="LEUCINE-RICH REPEAT-CONTAINING N-TERMINAL PLANT-TYPE DOMAIN-CONTAINING PROTEIN"/>
    <property type="match status" value="1"/>
</dbReference>
<evidence type="ECO:0000313" key="11">
    <source>
        <dbReference type="EMBL" id="KAH0737733.1"/>
    </source>
</evidence>
<evidence type="ECO:0000256" key="7">
    <source>
        <dbReference type="ARBA" id="ARBA00022989"/>
    </source>
</evidence>
<evidence type="ECO:0000256" key="9">
    <source>
        <dbReference type="ARBA" id="ARBA00023170"/>
    </source>
</evidence>
<dbReference type="Gene3D" id="3.80.10.10">
    <property type="entry name" value="Ribonuclease Inhibitor"/>
    <property type="match status" value="1"/>
</dbReference>
<keyword evidence="4" id="KW-0433">Leucine-rich repeat</keyword>
<evidence type="ECO:0000313" key="12">
    <source>
        <dbReference type="Proteomes" id="UP000826656"/>
    </source>
</evidence>
<comment type="caution">
    <text evidence="11">The sequence shown here is derived from an EMBL/GenBank/DDBJ whole genome shotgun (WGS) entry which is preliminary data.</text>
</comment>
<protein>
    <submittedName>
        <fullName evidence="11">Uncharacterized protein</fullName>
    </submittedName>
</protein>
<proteinExistence type="inferred from homology"/>
<evidence type="ECO:0000256" key="10">
    <source>
        <dbReference type="ARBA" id="ARBA00023180"/>
    </source>
</evidence>
<keyword evidence="5" id="KW-0812">Transmembrane</keyword>
<comment type="subcellular location">
    <subcellularLocation>
        <location evidence="1">Cell membrane</location>
        <topology evidence="1">Single-pass type I membrane protein</topology>
    </subcellularLocation>
</comment>
<evidence type="ECO:0000256" key="3">
    <source>
        <dbReference type="ARBA" id="ARBA00022475"/>
    </source>
</evidence>
<evidence type="ECO:0000256" key="2">
    <source>
        <dbReference type="ARBA" id="ARBA00009592"/>
    </source>
</evidence>
<keyword evidence="9" id="KW-0675">Receptor</keyword>
<gene>
    <name evidence="11" type="ORF">KY290_036438</name>
</gene>
<keyword evidence="10" id="KW-0325">Glycoprotein</keyword>
<dbReference type="EMBL" id="JAIVGD010000028">
    <property type="protein sequence ID" value="KAH0737733.1"/>
    <property type="molecule type" value="Genomic_DNA"/>
</dbReference>
<dbReference type="InterPro" id="IPR001611">
    <property type="entry name" value="Leu-rich_rpt"/>
</dbReference>
<dbReference type="SUPFAM" id="SSF52058">
    <property type="entry name" value="L domain-like"/>
    <property type="match status" value="1"/>
</dbReference>
<sequence length="319" mass="34919">MELRSNLLNGQIPDWIAEMKSLKVLDLSANNLSGRIPTSMGDVSLLKELNLSNNYFVGSLPRSLMKCNDLVILDIGNNFLTGNLPSWTFELGVESISLSGNRFTGHIDYPSISMDASYRSLQVLDLSSNALSGEIPAAIWNISSLQVLNISRNFLSGTIPEAVAERKSFEWYNSCRYSELLCSKFIGLVTQQPHWPYPSEIAKLTILEVVDFSFNQFSGSLPKELTNLSHLATFNVSHNHLKGELPVGGFFNTISPSSVVGNPSLCGSVLNHSCPAVHPKPLVLNPNSSDPNHASVTSLGHKRIMLSISSLIALEQQFS</sequence>
<evidence type="ECO:0000256" key="8">
    <source>
        <dbReference type="ARBA" id="ARBA00023136"/>
    </source>
</evidence>
<accession>A0ABQ7TUN5</accession>
<comment type="similarity">
    <text evidence="2">Belongs to the RLP family.</text>
</comment>
<dbReference type="Pfam" id="PF00560">
    <property type="entry name" value="LRR_1"/>
    <property type="match status" value="3"/>
</dbReference>